<accession>A0A1B0BKX6</accession>
<dbReference type="VEuPathDB" id="VectorBase:GPPI033391"/>
<organism evidence="1 2">
    <name type="scientific">Glossina palpalis gambiensis</name>
    <dbReference type="NCBI Taxonomy" id="67801"/>
    <lineage>
        <taxon>Eukaryota</taxon>
        <taxon>Metazoa</taxon>
        <taxon>Ecdysozoa</taxon>
        <taxon>Arthropoda</taxon>
        <taxon>Hexapoda</taxon>
        <taxon>Insecta</taxon>
        <taxon>Pterygota</taxon>
        <taxon>Neoptera</taxon>
        <taxon>Endopterygota</taxon>
        <taxon>Diptera</taxon>
        <taxon>Brachycera</taxon>
        <taxon>Muscomorpha</taxon>
        <taxon>Hippoboscoidea</taxon>
        <taxon>Glossinidae</taxon>
        <taxon>Glossina</taxon>
    </lineage>
</organism>
<dbReference type="AlphaFoldDB" id="A0A1B0BKX6"/>
<evidence type="ECO:0000313" key="1">
    <source>
        <dbReference type="EnsemblMetazoa" id="GPPI033391-PA"/>
    </source>
</evidence>
<dbReference type="EnsemblMetazoa" id="GPPI033391-RA">
    <property type="protein sequence ID" value="GPPI033391-PA"/>
    <property type="gene ID" value="GPPI033391"/>
</dbReference>
<dbReference type="EMBL" id="JXJN01016122">
    <property type="status" value="NOT_ANNOTATED_CDS"/>
    <property type="molecule type" value="Genomic_DNA"/>
</dbReference>
<name>A0A1B0BKX6_9MUSC</name>
<reference evidence="2" key="1">
    <citation type="submission" date="2015-01" db="EMBL/GenBank/DDBJ databases">
        <authorList>
            <person name="Aksoy S."/>
            <person name="Warren W."/>
            <person name="Wilson R.K."/>
        </authorList>
    </citation>
    <scope>NUCLEOTIDE SEQUENCE [LARGE SCALE GENOMIC DNA]</scope>
    <source>
        <strain evidence="2">IAEA</strain>
    </source>
</reference>
<dbReference type="Proteomes" id="UP000092460">
    <property type="component" value="Unassembled WGS sequence"/>
</dbReference>
<protein>
    <submittedName>
        <fullName evidence="1">Uncharacterized protein</fullName>
    </submittedName>
</protein>
<sequence>SNNSEIFSLASYNCNSTKLKEFFKAENSSTNFSSKPEVKTVDGTSLTSTILSISLVLAGVGKAFSNFDVKFGETVIVLTSVKDDVKLFRSNCFNSSRNVILLFDICYLNHNLVPYNSSCEL</sequence>
<reference evidence="1" key="2">
    <citation type="submission" date="2020-05" db="UniProtKB">
        <authorList>
            <consortium name="EnsemblMetazoa"/>
        </authorList>
    </citation>
    <scope>IDENTIFICATION</scope>
    <source>
        <strain evidence="1">IAEA</strain>
    </source>
</reference>
<proteinExistence type="predicted"/>
<evidence type="ECO:0000313" key="2">
    <source>
        <dbReference type="Proteomes" id="UP000092460"/>
    </source>
</evidence>
<keyword evidence="2" id="KW-1185">Reference proteome</keyword>